<accession>A0A915BMA6</accession>
<sequence length="148" mass="17221">LINRGGLPMRVFTPEVTDELIEKMGFISSAKEMTKFEYYNGICERISTNVHLMLCCSRNSFDAIVSEFPNFLRYCIVDHYGEWSYEDKFDIATAQLQRCTALNEDHIPLFCEQIMKVHSFMPNFGINSTPSSFLSFIKTFSFLLKRRV</sequence>
<dbReference type="InterPro" id="IPR024317">
    <property type="entry name" value="Dynein_heavy_chain_D4_dom"/>
</dbReference>
<dbReference type="Proteomes" id="UP000887569">
    <property type="component" value="Unplaced"/>
</dbReference>
<reference evidence="3" key="1">
    <citation type="submission" date="2022-11" db="UniProtKB">
        <authorList>
            <consortium name="WormBaseParasite"/>
        </authorList>
    </citation>
    <scope>IDENTIFICATION</scope>
</reference>
<evidence type="ECO:0000259" key="1">
    <source>
        <dbReference type="Pfam" id="PF12780"/>
    </source>
</evidence>
<feature type="domain" description="Dynein heavy chain AAA module D4" evidence="1">
    <location>
        <begin position="2"/>
        <end position="141"/>
    </location>
</feature>
<dbReference type="AlphaFoldDB" id="A0A915BMA6"/>
<dbReference type="Gene3D" id="3.40.50.300">
    <property type="entry name" value="P-loop containing nucleotide triphosphate hydrolases"/>
    <property type="match status" value="1"/>
</dbReference>
<proteinExistence type="predicted"/>
<evidence type="ECO:0000313" key="3">
    <source>
        <dbReference type="WBParaSite" id="PgR047_g017_t01"/>
    </source>
</evidence>
<protein>
    <submittedName>
        <fullName evidence="3">Dynein heavy chain AAA module D4 domain-containing protein</fullName>
    </submittedName>
</protein>
<organism evidence="2 3">
    <name type="scientific">Parascaris univalens</name>
    <name type="common">Nematode worm</name>
    <dbReference type="NCBI Taxonomy" id="6257"/>
    <lineage>
        <taxon>Eukaryota</taxon>
        <taxon>Metazoa</taxon>
        <taxon>Ecdysozoa</taxon>
        <taxon>Nematoda</taxon>
        <taxon>Chromadorea</taxon>
        <taxon>Rhabditida</taxon>
        <taxon>Spirurina</taxon>
        <taxon>Ascaridomorpha</taxon>
        <taxon>Ascaridoidea</taxon>
        <taxon>Ascarididae</taxon>
        <taxon>Parascaris</taxon>
    </lineage>
</organism>
<dbReference type="WBParaSite" id="PgR047_g017_t01">
    <property type="protein sequence ID" value="PgR047_g017_t01"/>
    <property type="gene ID" value="PgR047_g017"/>
</dbReference>
<dbReference type="Pfam" id="PF12780">
    <property type="entry name" value="AAA_8"/>
    <property type="match status" value="1"/>
</dbReference>
<dbReference type="InterPro" id="IPR027417">
    <property type="entry name" value="P-loop_NTPase"/>
</dbReference>
<name>A0A915BMA6_PARUN</name>
<keyword evidence="2" id="KW-1185">Reference proteome</keyword>
<evidence type="ECO:0000313" key="2">
    <source>
        <dbReference type="Proteomes" id="UP000887569"/>
    </source>
</evidence>